<feature type="non-terminal residue" evidence="4">
    <location>
        <position position="1"/>
    </location>
</feature>
<organism evidence="4">
    <name type="scientific">marine sediment metagenome</name>
    <dbReference type="NCBI Taxonomy" id="412755"/>
    <lineage>
        <taxon>unclassified sequences</taxon>
        <taxon>metagenomes</taxon>
        <taxon>ecological metagenomes</taxon>
    </lineage>
</organism>
<keyword evidence="3" id="KW-0808">Transferase</keyword>
<evidence type="ECO:0000313" key="4">
    <source>
        <dbReference type="EMBL" id="GAH77693.1"/>
    </source>
</evidence>
<protein>
    <recommendedName>
        <fullName evidence="5">Trimethylamine methyltransferase</fullName>
    </recommendedName>
</protein>
<accession>X1K6I2</accession>
<evidence type="ECO:0008006" key="5">
    <source>
        <dbReference type="Google" id="ProtNLM"/>
    </source>
</evidence>
<dbReference type="InterPro" id="IPR010426">
    <property type="entry name" value="MTTB_MeTrfase"/>
</dbReference>
<dbReference type="InterPro" id="IPR038601">
    <property type="entry name" value="MttB-like_sf"/>
</dbReference>
<dbReference type="EMBL" id="BARU01041748">
    <property type="protein sequence ID" value="GAH77693.1"/>
    <property type="molecule type" value="Genomic_DNA"/>
</dbReference>
<sequence>NSPLYQAADLAIGLAEVLSGCVLIQIAYPGTPLFITIMPAIIDPRSGDYFFGSSFSQITSTAAVQLAHSNGLPITTQFSFGGNAFKLNNWQMGIENVYGHLLSVMAGADMSFGPSGLIEAVSLLDMARILFDREIFQAIDIITKGVEVSDRTLAFDMIREVGPRGMFLGKIQTVEELPKLWPPSILFEKSKVVGEKYRNAEEVARETIDWVLKNHHPA</sequence>
<evidence type="ECO:0000256" key="3">
    <source>
        <dbReference type="ARBA" id="ARBA00022679"/>
    </source>
</evidence>
<evidence type="ECO:0000256" key="2">
    <source>
        <dbReference type="ARBA" id="ARBA00022603"/>
    </source>
</evidence>
<dbReference type="GO" id="GO:0032259">
    <property type="term" value="P:methylation"/>
    <property type="evidence" value="ECO:0007669"/>
    <property type="project" value="UniProtKB-KW"/>
</dbReference>
<reference evidence="4" key="1">
    <citation type="journal article" date="2014" name="Front. Microbiol.">
        <title>High frequency of phylogenetically diverse reductive dehalogenase-homologous genes in deep subseafloor sedimentary metagenomes.</title>
        <authorList>
            <person name="Kawai M."/>
            <person name="Futagami T."/>
            <person name="Toyoda A."/>
            <person name="Takaki Y."/>
            <person name="Nishi S."/>
            <person name="Hori S."/>
            <person name="Arai W."/>
            <person name="Tsubouchi T."/>
            <person name="Morono Y."/>
            <person name="Uchiyama I."/>
            <person name="Ito T."/>
            <person name="Fujiyama A."/>
            <person name="Inagaki F."/>
            <person name="Takami H."/>
        </authorList>
    </citation>
    <scope>NUCLEOTIDE SEQUENCE</scope>
    <source>
        <strain evidence="4">Expedition CK06-06</strain>
    </source>
</reference>
<dbReference type="GO" id="GO:0015948">
    <property type="term" value="P:methanogenesis"/>
    <property type="evidence" value="ECO:0007669"/>
    <property type="project" value="InterPro"/>
</dbReference>
<comment type="similarity">
    <text evidence="1">Belongs to the trimethylamine methyltransferase family.</text>
</comment>
<feature type="non-terminal residue" evidence="4">
    <location>
        <position position="218"/>
    </location>
</feature>
<dbReference type="GO" id="GO:0008168">
    <property type="term" value="F:methyltransferase activity"/>
    <property type="evidence" value="ECO:0007669"/>
    <property type="project" value="UniProtKB-KW"/>
</dbReference>
<comment type="caution">
    <text evidence="4">The sequence shown here is derived from an EMBL/GenBank/DDBJ whole genome shotgun (WGS) entry which is preliminary data.</text>
</comment>
<dbReference type="Pfam" id="PF06253">
    <property type="entry name" value="MTTB"/>
    <property type="match status" value="1"/>
</dbReference>
<evidence type="ECO:0000256" key="1">
    <source>
        <dbReference type="ARBA" id="ARBA00007137"/>
    </source>
</evidence>
<name>X1K6I2_9ZZZZ</name>
<gene>
    <name evidence="4" type="ORF">S03H2_64295</name>
</gene>
<proteinExistence type="inferred from homology"/>
<dbReference type="Gene3D" id="3.20.20.480">
    <property type="entry name" value="Trimethylamine methyltransferase-like"/>
    <property type="match status" value="1"/>
</dbReference>
<keyword evidence="2" id="KW-0489">Methyltransferase</keyword>
<dbReference type="AlphaFoldDB" id="X1K6I2"/>